<feature type="transmembrane region" description="Helical" evidence="8">
    <location>
        <begin position="285"/>
        <end position="305"/>
    </location>
</feature>
<evidence type="ECO:0000256" key="3">
    <source>
        <dbReference type="ARBA" id="ARBA00022475"/>
    </source>
</evidence>
<feature type="compositionally biased region" description="Basic and acidic residues" evidence="7">
    <location>
        <begin position="421"/>
        <end position="430"/>
    </location>
</feature>
<keyword evidence="11" id="KW-1185">Reference proteome</keyword>
<comment type="caution">
    <text evidence="10">The sequence shown here is derived from an EMBL/GenBank/DDBJ whole genome shotgun (WGS) entry which is preliminary data.</text>
</comment>
<dbReference type="EMBL" id="BAAAZO010000011">
    <property type="protein sequence ID" value="GAA3631727.1"/>
    <property type="molecule type" value="Genomic_DNA"/>
</dbReference>
<keyword evidence="6 8" id="KW-0472">Membrane</keyword>
<feature type="transmembrane region" description="Helical" evidence="8">
    <location>
        <begin position="311"/>
        <end position="333"/>
    </location>
</feature>
<dbReference type="SUPFAM" id="SSF103473">
    <property type="entry name" value="MFS general substrate transporter"/>
    <property type="match status" value="1"/>
</dbReference>
<evidence type="ECO:0000256" key="1">
    <source>
        <dbReference type="ARBA" id="ARBA00004651"/>
    </source>
</evidence>
<proteinExistence type="predicted"/>
<keyword evidence="3" id="KW-1003">Cell membrane</keyword>
<keyword evidence="2" id="KW-0813">Transport</keyword>
<dbReference type="CDD" id="cd06173">
    <property type="entry name" value="MFS_MefA_like"/>
    <property type="match status" value="1"/>
</dbReference>
<evidence type="ECO:0000313" key="11">
    <source>
        <dbReference type="Proteomes" id="UP001501074"/>
    </source>
</evidence>
<evidence type="ECO:0000256" key="7">
    <source>
        <dbReference type="SAM" id="MobiDB-lite"/>
    </source>
</evidence>
<feature type="transmembrane region" description="Helical" evidence="8">
    <location>
        <begin position="345"/>
        <end position="368"/>
    </location>
</feature>
<evidence type="ECO:0000256" key="4">
    <source>
        <dbReference type="ARBA" id="ARBA00022692"/>
    </source>
</evidence>
<evidence type="ECO:0000259" key="9">
    <source>
        <dbReference type="PROSITE" id="PS50850"/>
    </source>
</evidence>
<dbReference type="PANTHER" id="PTHR23513">
    <property type="entry name" value="INTEGRAL MEMBRANE EFFLUX PROTEIN-RELATED"/>
    <property type="match status" value="1"/>
</dbReference>
<evidence type="ECO:0000256" key="8">
    <source>
        <dbReference type="SAM" id="Phobius"/>
    </source>
</evidence>
<feature type="transmembrane region" description="Helical" evidence="8">
    <location>
        <begin position="80"/>
        <end position="108"/>
    </location>
</feature>
<reference evidence="11" key="1">
    <citation type="journal article" date="2019" name="Int. J. Syst. Evol. Microbiol.">
        <title>The Global Catalogue of Microorganisms (GCM) 10K type strain sequencing project: providing services to taxonomists for standard genome sequencing and annotation.</title>
        <authorList>
            <consortium name="The Broad Institute Genomics Platform"/>
            <consortium name="The Broad Institute Genome Sequencing Center for Infectious Disease"/>
            <person name="Wu L."/>
            <person name="Ma J."/>
        </authorList>
    </citation>
    <scope>NUCLEOTIDE SEQUENCE [LARGE SCALE GENOMIC DNA]</scope>
    <source>
        <strain evidence="11">JCM 16902</strain>
    </source>
</reference>
<comment type="subcellular location">
    <subcellularLocation>
        <location evidence="1">Cell membrane</location>
        <topology evidence="1">Multi-pass membrane protein</topology>
    </subcellularLocation>
</comment>
<accession>A0ABP7AGV2</accession>
<evidence type="ECO:0000256" key="2">
    <source>
        <dbReference type="ARBA" id="ARBA00022448"/>
    </source>
</evidence>
<feature type="transmembrane region" description="Helical" evidence="8">
    <location>
        <begin position="259"/>
        <end position="278"/>
    </location>
</feature>
<protein>
    <submittedName>
        <fullName evidence="10">MFS transporter</fullName>
    </submittedName>
</protein>
<feature type="transmembrane region" description="Helical" evidence="8">
    <location>
        <begin position="161"/>
        <end position="187"/>
    </location>
</feature>
<organism evidence="10 11">
    <name type="scientific">Kineosporia mesophila</name>
    <dbReference type="NCBI Taxonomy" id="566012"/>
    <lineage>
        <taxon>Bacteria</taxon>
        <taxon>Bacillati</taxon>
        <taxon>Actinomycetota</taxon>
        <taxon>Actinomycetes</taxon>
        <taxon>Kineosporiales</taxon>
        <taxon>Kineosporiaceae</taxon>
        <taxon>Kineosporia</taxon>
    </lineage>
</organism>
<name>A0ABP7AGV2_9ACTN</name>
<feature type="transmembrane region" description="Helical" evidence="8">
    <location>
        <begin position="12"/>
        <end position="29"/>
    </location>
</feature>
<evidence type="ECO:0000313" key="10">
    <source>
        <dbReference type="EMBL" id="GAA3631727.1"/>
    </source>
</evidence>
<dbReference type="Gene3D" id="1.20.1250.20">
    <property type="entry name" value="MFS general substrate transporter like domains"/>
    <property type="match status" value="2"/>
</dbReference>
<dbReference type="Proteomes" id="UP001501074">
    <property type="component" value="Unassembled WGS sequence"/>
</dbReference>
<evidence type="ECO:0000256" key="5">
    <source>
        <dbReference type="ARBA" id="ARBA00022989"/>
    </source>
</evidence>
<feature type="transmembrane region" description="Helical" evidence="8">
    <location>
        <begin position="223"/>
        <end position="247"/>
    </location>
</feature>
<evidence type="ECO:0000256" key="6">
    <source>
        <dbReference type="ARBA" id="ARBA00023136"/>
    </source>
</evidence>
<gene>
    <name evidence="10" type="ORF">GCM10022223_57290</name>
</gene>
<dbReference type="InterPro" id="IPR020846">
    <property type="entry name" value="MFS_dom"/>
</dbReference>
<dbReference type="PANTHER" id="PTHR23513:SF11">
    <property type="entry name" value="STAPHYLOFERRIN A TRANSPORTER"/>
    <property type="match status" value="1"/>
</dbReference>
<dbReference type="InterPro" id="IPR010290">
    <property type="entry name" value="TM_effector"/>
</dbReference>
<sequence>MSPMFRALGIRNYRLWATGAIVSNTGTWMQRVAQDWLVLTQLTDNSGVAVGITTALQFLPVLLLAPWAGAVTDRFDRRRVLIFTQVAFAVLGLTLGLLVVTGLVQLWMVYTLAFGLGVIAAVDGPARQAFVSELVPVDYLPNAVGLNSASFNAGRLIGPGLAGLLIASFGTGLVFLINGVSFVAVVFSLTRMNRAELSAQQRPPRGNRSARAGLVYVRSHPEIGLIMAIVGTVAMLGLNSQITIALMARLVFDKGAGEYGILGSVMAIGSLGGALLAARREHPTVKLVITAAAAFGVTSILSAVMPTYWSFGLMLIPVGLSALTMLTAANATIQLSTEPAMRGRVMALYMAVIMGGTPIGSPIIGWVGETFGPRWTVLIGGIGTLLVAVVAVLVLSRSPGLRAAVAQAEKGPAVTVTATTERARATRTPEAETVARTTAAHKTATSEVTENSVA</sequence>
<feature type="compositionally biased region" description="Polar residues" evidence="7">
    <location>
        <begin position="443"/>
        <end position="454"/>
    </location>
</feature>
<dbReference type="InterPro" id="IPR036259">
    <property type="entry name" value="MFS_trans_sf"/>
</dbReference>
<feature type="transmembrane region" description="Helical" evidence="8">
    <location>
        <begin position="374"/>
        <end position="395"/>
    </location>
</feature>
<feature type="compositionally biased region" description="Low complexity" evidence="7">
    <location>
        <begin position="431"/>
        <end position="440"/>
    </location>
</feature>
<keyword evidence="4 8" id="KW-0812">Transmembrane</keyword>
<dbReference type="Pfam" id="PF05977">
    <property type="entry name" value="MFS_3"/>
    <property type="match status" value="1"/>
</dbReference>
<feature type="domain" description="Major facilitator superfamily (MFS) profile" evidence="9">
    <location>
        <begin position="1"/>
        <end position="399"/>
    </location>
</feature>
<dbReference type="PROSITE" id="PS50850">
    <property type="entry name" value="MFS"/>
    <property type="match status" value="1"/>
</dbReference>
<feature type="region of interest" description="Disordered" evidence="7">
    <location>
        <begin position="421"/>
        <end position="454"/>
    </location>
</feature>
<keyword evidence="5 8" id="KW-1133">Transmembrane helix</keyword>
<feature type="transmembrane region" description="Helical" evidence="8">
    <location>
        <begin position="49"/>
        <end position="68"/>
    </location>
</feature>